<organism evidence="3 4">
    <name type="scientific">Agrobacterium rosae</name>
    <dbReference type="NCBI Taxonomy" id="1972867"/>
    <lineage>
        <taxon>Bacteria</taxon>
        <taxon>Pseudomonadati</taxon>
        <taxon>Pseudomonadota</taxon>
        <taxon>Alphaproteobacteria</taxon>
        <taxon>Hyphomicrobiales</taxon>
        <taxon>Rhizobiaceae</taxon>
        <taxon>Rhizobium/Agrobacterium group</taxon>
        <taxon>Agrobacterium</taxon>
    </lineage>
</organism>
<dbReference type="Proteomes" id="UP001277561">
    <property type="component" value="Unassembled WGS sequence"/>
</dbReference>
<dbReference type="GeneID" id="86878956"/>
<dbReference type="RefSeq" id="WP_077106391.1">
    <property type="nucleotide sequence ID" value="NZ_CP133552.1"/>
</dbReference>
<dbReference type="InterPro" id="IPR025737">
    <property type="entry name" value="FApF"/>
</dbReference>
<dbReference type="EMBL" id="JAVRAF010000008">
    <property type="protein sequence ID" value="MDX8304593.1"/>
    <property type="molecule type" value="Genomic_DNA"/>
</dbReference>
<dbReference type="Pfam" id="PF13557">
    <property type="entry name" value="Phenol_MetA_deg"/>
    <property type="match status" value="1"/>
</dbReference>
<dbReference type="AlphaFoldDB" id="A0AAE5RZZ0"/>
<gene>
    <name evidence="3" type="ORF">CPJ18_06220</name>
    <name evidence="1" type="ORF">RMR22_20245</name>
    <name evidence="2" type="ORF">RMS29_16675</name>
</gene>
<name>A0AAE5RZZ0_9HYPH</name>
<accession>A0AAE5RZZ0</accession>
<evidence type="ECO:0000313" key="3">
    <source>
        <dbReference type="EMBL" id="POO52846.1"/>
    </source>
</evidence>
<evidence type="ECO:0000313" key="2">
    <source>
        <dbReference type="EMBL" id="MDX8330863.1"/>
    </source>
</evidence>
<reference evidence="3 4" key="1">
    <citation type="journal article" date="2018" name="Syst. Appl. Microbiol.">
        <title>Agrobacterium rosae sp. nov., isolated from galls on different agricultural crops.</title>
        <authorList>
            <person name="Kuzmanovic N."/>
            <person name="Pulawska J."/>
            <person name="Smalla K."/>
            <person name="Nesme X."/>
        </authorList>
    </citation>
    <scope>NUCLEOTIDE SEQUENCE [LARGE SCALE GENOMIC DNA]</scope>
    <source>
        <strain evidence="3 4">NCPPB 1650</strain>
    </source>
</reference>
<sequence length="87" mass="9308">MNQQEFALGQHFGPLSVGLGGYAYQQISDDKGTGVIDGNRARLFALGPAVTFAAPGKPFVSLHAYKEFGAENHSEGYNVALRMSVSF</sequence>
<reference evidence="1 5" key="2">
    <citation type="journal article" date="2023" name="Phytobiomes J">
        <title>Deciphering the key players within the bacterial microbiota associated with aerial crown gall tumors on rhododendron: Insights into the gallobiome.</title>
        <authorList>
            <person name="Kuzmanovic N."/>
            <person name="Nesme J."/>
            <person name="Wolf J."/>
            <person name="Neumann-Schaal M."/>
            <person name="Petersen J."/>
            <person name="Fernandez-Gnecco G."/>
            <person name="Sproeer C."/>
            <person name="Bunk B."/>
            <person name="Overmann J."/>
            <person name="Sorensen S.J."/>
            <person name="Idczak E."/>
            <person name="Smalla K."/>
        </authorList>
    </citation>
    <scope>NUCLEOTIDE SEQUENCE [LARGE SCALE GENOMIC DNA]</scope>
    <source>
        <strain evidence="1">Rho-11.1</strain>
        <strain evidence="5">rho-14.1</strain>
        <strain evidence="2">Rho-14.1</strain>
    </source>
</reference>
<dbReference type="EMBL" id="NXEJ01000003">
    <property type="protein sequence ID" value="POO52846.1"/>
    <property type="molecule type" value="Genomic_DNA"/>
</dbReference>
<evidence type="ECO:0000313" key="4">
    <source>
        <dbReference type="Proteomes" id="UP000237447"/>
    </source>
</evidence>
<dbReference type="Proteomes" id="UP000237447">
    <property type="component" value="Unassembled WGS sequence"/>
</dbReference>
<evidence type="ECO:0000313" key="5">
    <source>
        <dbReference type="Proteomes" id="UP001277561"/>
    </source>
</evidence>
<dbReference type="EMBL" id="JAVRAD010000007">
    <property type="protein sequence ID" value="MDX8330863.1"/>
    <property type="molecule type" value="Genomic_DNA"/>
</dbReference>
<keyword evidence="5" id="KW-1185">Reference proteome</keyword>
<protein>
    <submittedName>
        <fullName evidence="1">Transporter</fullName>
    </submittedName>
</protein>
<comment type="caution">
    <text evidence="3">The sequence shown here is derived from an EMBL/GenBank/DDBJ whole genome shotgun (WGS) entry which is preliminary data.</text>
</comment>
<proteinExistence type="predicted"/>
<evidence type="ECO:0000313" key="1">
    <source>
        <dbReference type="EMBL" id="MDX8304593.1"/>
    </source>
</evidence>